<evidence type="ECO:0000313" key="2">
    <source>
        <dbReference type="EMBL" id="SHM55955.1"/>
    </source>
</evidence>
<organism evidence="2 3">
    <name type="scientific">Roseovarius litoreus</name>
    <dbReference type="NCBI Taxonomy" id="1155722"/>
    <lineage>
        <taxon>Bacteria</taxon>
        <taxon>Pseudomonadati</taxon>
        <taxon>Pseudomonadota</taxon>
        <taxon>Alphaproteobacteria</taxon>
        <taxon>Rhodobacterales</taxon>
        <taxon>Roseobacteraceae</taxon>
        <taxon>Roseovarius</taxon>
    </lineage>
</organism>
<evidence type="ECO:0008006" key="4">
    <source>
        <dbReference type="Google" id="ProtNLM"/>
    </source>
</evidence>
<feature type="coiled-coil region" evidence="1">
    <location>
        <begin position="1"/>
        <end position="67"/>
    </location>
</feature>
<sequence length="95" mass="11027">MDEKQAYQQKLDAKLDEWKAEIDKLRAKAEGASADAKLRYHDQIDDLKKRRDEMEKELEKIQNANAAAWNDLKAGADKAWEAMSDAMKDAWRRFG</sequence>
<keyword evidence="3" id="KW-1185">Reference proteome</keyword>
<dbReference type="RefSeq" id="WP_149780459.1">
    <property type="nucleotide sequence ID" value="NZ_FRCB01000009.1"/>
</dbReference>
<proteinExistence type="predicted"/>
<reference evidence="2 3" key="1">
    <citation type="submission" date="2016-11" db="EMBL/GenBank/DDBJ databases">
        <authorList>
            <person name="Varghese N."/>
            <person name="Submissions S."/>
        </authorList>
    </citation>
    <scope>NUCLEOTIDE SEQUENCE [LARGE SCALE GENOMIC DNA]</scope>
    <source>
        <strain evidence="2 3">DSM 28249</strain>
    </source>
</reference>
<dbReference type="AlphaFoldDB" id="A0A1M7JST1"/>
<evidence type="ECO:0000313" key="3">
    <source>
        <dbReference type="Proteomes" id="UP000322545"/>
    </source>
</evidence>
<dbReference type="Proteomes" id="UP000322545">
    <property type="component" value="Unassembled WGS sequence"/>
</dbReference>
<dbReference type="EMBL" id="FRCB01000009">
    <property type="protein sequence ID" value="SHM55955.1"/>
    <property type="molecule type" value="Genomic_DNA"/>
</dbReference>
<protein>
    <recommendedName>
        <fullName evidence="4">Coiled coil domain-containing protein</fullName>
    </recommendedName>
</protein>
<dbReference type="Gene3D" id="1.20.5.1700">
    <property type="match status" value="1"/>
</dbReference>
<name>A0A1M7JST1_9RHOB</name>
<gene>
    <name evidence="2" type="ORF">SAMN05443432_10956</name>
</gene>
<keyword evidence="1" id="KW-0175">Coiled coil</keyword>
<evidence type="ECO:0000256" key="1">
    <source>
        <dbReference type="SAM" id="Coils"/>
    </source>
</evidence>
<accession>A0A1M7JST1</accession>